<keyword evidence="1" id="KW-0732">Signal</keyword>
<keyword evidence="3" id="KW-1185">Reference proteome</keyword>
<feature type="signal peptide" evidence="1">
    <location>
        <begin position="1"/>
        <end position="27"/>
    </location>
</feature>
<dbReference type="InterPro" id="IPR008979">
    <property type="entry name" value="Galactose-bd-like_sf"/>
</dbReference>
<evidence type="ECO:0000313" key="2">
    <source>
        <dbReference type="EMBL" id="MBE1587939.1"/>
    </source>
</evidence>
<evidence type="ECO:0000256" key="1">
    <source>
        <dbReference type="SAM" id="SignalP"/>
    </source>
</evidence>
<gene>
    <name evidence="2" type="ORF">H4W80_006197</name>
</gene>
<dbReference type="Gene3D" id="2.60.120.260">
    <property type="entry name" value="Galactose-binding domain-like"/>
    <property type="match status" value="1"/>
</dbReference>
<accession>A0ABR9M508</accession>
<evidence type="ECO:0000313" key="3">
    <source>
        <dbReference type="Proteomes" id="UP000633509"/>
    </source>
</evidence>
<dbReference type="EMBL" id="JADBEK010000001">
    <property type="protein sequence ID" value="MBE1587939.1"/>
    <property type="molecule type" value="Genomic_DNA"/>
</dbReference>
<protein>
    <submittedName>
        <fullName evidence="2">Carbonic anhydrase/acetyltransferase-like protein (Isoleucine patch superfamily)</fullName>
    </submittedName>
</protein>
<comment type="caution">
    <text evidence="2">The sequence shown here is derived from an EMBL/GenBank/DDBJ whole genome shotgun (WGS) entry which is preliminary data.</text>
</comment>
<name>A0ABR9M508_9ACTN</name>
<dbReference type="InterPro" id="IPR045690">
    <property type="entry name" value="DUF6055"/>
</dbReference>
<dbReference type="SUPFAM" id="SSF49785">
    <property type="entry name" value="Galactose-binding domain-like"/>
    <property type="match status" value="1"/>
</dbReference>
<dbReference type="Pfam" id="PF19527">
    <property type="entry name" value="DUF6055"/>
    <property type="match status" value="1"/>
</dbReference>
<reference evidence="2 3" key="1">
    <citation type="submission" date="2020-10" db="EMBL/GenBank/DDBJ databases">
        <title>Sequencing the genomes of 1000 actinobacteria strains.</title>
        <authorList>
            <person name="Klenk H.-P."/>
        </authorList>
    </citation>
    <scope>NUCLEOTIDE SEQUENCE [LARGE SCALE GENOMIC DNA]</scope>
    <source>
        <strain evidence="2 3">DSM 43173</strain>
    </source>
</reference>
<proteinExistence type="predicted"/>
<organism evidence="2 3">
    <name type="scientific">Nonomuraea angiospora</name>
    <dbReference type="NCBI Taxonomy" id="46172"/>
    <lineage>
        <taxon>Bacteria</taxon>
        <taxon>Bacillati</taxon>
        <taxon>Actinomycetota</taxon>
        <taxon>Actinomycetes</taxon>
        <taxon>Streptosporangiales</taxon>
        <taxon>Streptosporangiaceae</taxon>
        <taxon>Nonomuraea</taxon>
    </lineage>
</organism>
<dbReference type="Proteomes" id="UP000633509">
    <property type="component" value="Unassembled WGS sequence"/>
</dbReference>
<dbReference type="InterPro" id="IPR011004">
    <property type="entry name" value="Trimer_LpxA-like_sf"/>
</dbReference>
<dbReference type="SUPFAM" id="SSF51161">
    <property type="entry name" value="Trimeric LpxA-like enzymes"/>
    <property type="match status" value="1"/>
</dbReference>
<dbReference type="Gene3D" id="2.160.10.10">
    <property type="entry name" value="Hexapeptide repeat proteins"/>
    <property type="match status" value="1"/>
</dbReference>
<sequence length="724" mass="77602">MRRLRAATIALLMLVTAFLTTTPAATAATAATSAAAKSVFIPARWQSTGEVPWASDRTKESANFILLWGDRSGTNPKAAPSPYNFDPDNMLSQLESLYSFYVNTMKFTPETGLLAQYKIIVIVTRTWSNAPLDAWATGGSTDGKVGVINIAPAAALPGSWGLAHELGHVFQNYTFLGRSGYGFTDPSAGTFWETSAEFMAMQVYPKTAAGDLTRFIRTENLAYSSSRHHYGNWMLLQYIKDRDGLAMFNRLWNEARSNEHPLETYRRIAGIDQAELNRRLGEYAQRNVTWDYSNRADFMPFINSLYPFVTAYNGVEVQAVNASAGHFRISDAIAPSDYGYNKIRLVPSSDGALIRMRFRGHVNSAAGSGWSYGFVAVKNGTPRYSPIYSSSNGEVTFQTQAGEKDVYLVVVGAPSAVHKYAFLDGYPKNYRYPYQFRLQGATPWGFEPGHVKPAAPGGGHWHSNGGGWVDNRANVAATAYVGPRAAVYGNSTVSGNARIEDLAWVNSGATVGGSAVVKNSALVQGGANLGGSVVVGGDAEPATACSSGTYLMFNPDRRCDGGGGEADVNPSHPIFSDADLAFGGGGGDPTPVNLASSATPSASYTSPWESVAAVNDGLVPSPRWGTWPETGTQWAELTWSSAQTIKSAEVYFFDDGGGVRVPASWKLQYWNGSAYADVPGASAYGITAGAYNPVTFTAVSTTRLRVVLQSGQGSVGLLEVRAFG</sequence>
<dbReference type="RefSeq" id="WP_225963749.1">
    <property type="nucleotide sequence ID" value="NZ_JADBEK010000001.1"/>
</dbReference>
<feature type="chain" id="PRO_5047369811" evidence="1">
    <location>
        <begin position="28"/>
        <end position="724"/>
    </location>
</feature>